<feature type="binding site" evidence="1">
    <location>
        <position position="52"/>
    </location>
    <ligand>
        <name>Mg(2+)</name>
        <dbReference type="ChEBI" id="CHEBI:18420"/>
        <label>4</label>
    </ligand>
</feature>
<keyword evidence="1 4" id="KW-0418">Kinase</keyword>
<dbReference type="EC" id="2.7.4.16" evidence="1"/>
<name>A0A6J4TWG4_9ACTN</name>
<evidence type="ECO:0000259" key="2">
    <source>
        <dbReference type="Pfam" id="PF00586"/>
    </source>
</evidence>
<dbReference type="GO" id="GO:0000287">
    <property type="term" value="F:magnesium ion binding"/>
    <property type="evidence" value="ECO:0007669"/>
    <property type="project" value="UniProtKB-UniRule"/>
</dbReference>
<gene>
    <name evidence="1" type="primary">thiL</name>
    <name evidence="4" type="ORF">AVDCRST_MAG79-1023</name>
</gene>
<evidence type="ECO:0000256" key="1">
    <source>
        <dbReference type="HAMAP-Rule" id="MF_02128"/>
    </source>
</evidence>
<keyword evidence="1" id="KW-0784">Thiamine biosynthesis</keyword>
<dbReference type="Pfam" id="PF00586">
    <property type="entry name" value="AIRS"/>
    <property type="match status" value="1"/>
</dbReference>
<keyword evidence="1" id="KW-0460">Magnesium</keyword>
<dbReference type="PANTHER" id="PTHR30270:SF0">
    <property type="entry name" value="THIAMINE-MONOPHOSPHATE KINASE"/>
    <property type="match status" value="1"/>
</dbReference>
<keyword evidence="1" id="KW-0479">Metal-binding</keyword>
<dbReference type="InterPro" id="IPR036921">
    <property type="entry name" value="PurM-like_N_sf"/>
</dbReference>
<dbReference type="SUPFAM" id="SSF56042">
    <property type="entry name" value="PurM C-terminal domain-like"/>
    <property type="match status" value="1"/>
</dbReference>
<feature type="binding site" evidence="1">
    <location>
        <position position="65"/>
    </location>
    <ligand>
        <name>Mg(2+)</name>
        <dbReference type="ChEBI" id="CHEBI:18420"/>
        <label>1</label>
    </ligand>
</feature>
<feature type="binding site" evidence="1">
    <location>
        <position position="232"/>
    </location>
    <ligand>
        <name>ATP</name>
        <dbReference type="ChEBI" id="CHEBI:30616"/>
    </ligand>
</feature>
<dbReference type="GO" id="GO:0005524">
    <property type="term" value="F:ATP binding"/>
    <property type="evidence" value="ECO:0007669"/>
    <property type="project" value="UniProtKB-UniRule"/>
</dbReference>
<keyword evidence="1 4" id="KW-0808">Transferase</keyword>
<feature type="binding site" evidence="1">
    <location>
        <position position="94"/>
    </location>
    <ligand>
        <name>Mg(2+)</name>
        <dbReference type="ChEBI" id="CHEBI:18420"/>
        <label>3</label>
    </ligand>
</feature>
<feature type="binding site" evidence="1">
    <location>
        <begin position="141"/>
        <end position="142"/>
    </location>
    <ligand>
        <name>ATP</name>
        <dbReference type="ChEBI" id="CHEBI:30616"/>
    </ligand>
</feature>
<feature type="binding site" evidence="1">
    <location>
        <position position="330"/>
    </location>
    <ligand>
        <name>substrate</name>
    </ligand>
</feature>
<organism evidence="4">
    <name type="scientific">uncultured Thermoleophilia bacterium</name>
    <dbReference type="NCBI Taxonomy" id="1497501"/>
    <lineage>
        <taxon>Bacteria</taxon>
        <taxon>Bacillati</taxon>
        <taxon>Actinomycetota</taxon>
        <taxon>Thermoleophilia</taxon>
        <taxon>environmental samples</taxon>
    </lineage>
</organism>
<protein>
    <recommendedName>
        <fullName evidence="1">Thiamine-monophosphate kinase</fullName>
        <shortName evidence="1">TMP kinase</shortName>
        <shortName evidence="1">Thiamine-phosphate kinase</shortName>
        <ecNumber evidence="1">2.7.4.16</ecNumber>
    </recommendedName>
</protein>
<dbReference type="Gene3D" id="3.90.650.10">
    <property type="entry name" value="PurM-like C-terminal domain"/>
    <property type="match status" value="1"/>
</dbReference>
<dbReference type="GO" id="GO:0009228">
    <property type="term" value="P:thiamine biosynthetic process"/>
    <property type="evidence" value="ECO:0007669"/>
    <property type="project" value="UniProtKB-KW"/>
</dbReference>
<dbReference type="SUPFAM" id="SSF55326">
    <property type="entry name" value="PurM N-terminal domain-like"/>
    <property type="match status" value="1"/>
</dbReference>
<comment type="miscellaneous">
    <text evidence="1">Reaction mechanism of ThiL seems to utilize a direct, inline transfer of the gamma-phosphate of ATP to TMP rather than a phosphorylated enzyme intermediate.</text>
</comment>
<accession>A0A6J4TWG4</accession>
<dbReference type="InterPro" id="IPR016188">
    <property type="entry name" value="PurM-like_N"/>
</dbReference>
<feature type="binding site" evidence="1">
    <location>
        <position position="165"/>
    </location>
    <ligand>
        <name>ATP</name>
        <dbReference type="ChEBI" id="CHEBI:30616"/>
    </ligand>
</feature>
<feature type="binding site" evidence="1">
    <location>
        <position position="94"/>
    </location>
    <ligand>
        <name>Mg(2+)</name>
        <dbReference type="ChEBI" id="CHEBI:18420"/>
        <label>2</label>
    </ligand>
</feature>
<proteinExistence type="inferred from homology"/>
<comment type="pathway">
    <text evidence="1">Cofactor biosynthesis; thiamine diphosphate biosynthesis; thiamine diphosphate from thiamine phosphate: step 1/1.</text>
</comment>
<feature type="binding site" evidence="1">
    <location>
        <position position="233"/>
    </location>
    <ligand>
        <name>Mg(2+)</name>
        <dbReference type="ChEBI" id="CHEBI:18420"/>
        <label>5</label>
    </ligand>
</feature>
<dbReference type="UniPathway" id="UPA00060">
    <property type="reaction ID" value="UER00142"/>
</dbReference>
<dbReference type="Pfam" id="PF02769">
    <property type="entry name" value="AIRS_C"/>
    <property type="match status" value="1"/>
</dbReference>
<feature type="binding site" evidence="1">
    <location>
        <position position="94"/>
    </location>
    <ligand>
        <name>Mg(2+)</name>
        <dbReference type="ChEBI" id="CHEBI:18420"/>
        <label>4</label>
    </ligand>
</feature>
<feature type="binding site" evidence="1">
    <location>
        <position position="230"/>
    </location>
    <ligand>
        <name>Mg(2+)</name>
        <dbReference type="ChEBI" id="CHEBI:18420"/>
        <label>3</label>
    </ligand>
</feature>
<feature type="domain" description="PurM-like C-terminal" evidence="3">
    <location>
        <begin position="169"/>
        <end position="264"/>
    </location>
</feature>
<dbReference type="InterPro" id="IPR010918">
    <property type="entry name" value="PurM-like_C_dom"/>
</dbReference>
<comment type="catalytic activity">
    <reaction evidence="1">
        <text>thiamine phosphate + ATP = thiamine diphosphate + ADP</text>
        <dbReference type="Rhea" id="RHEA:15913"/>
        <dbReference type="ChEBI" id="CHEBI:30616"/>
        <dbReference type="ChEBI" id="CHEBI:37575"/>
        <dbReference type="ChEBI" id="CHEBI:58937"/>
        <dbReference type="ChEBI" id="CHEBI:456216"/>
        <dbReference type="EC" id="2.7.4.16"/>
    </reaction>
</comment>
<feature type="binding site" evidence="1">
    <location>
        <position position="142"/>
    </location>
    <ligand>
        <name>Mg(2+)</name>
        <dbReference type="ChEBI" id="CHEBI:18420"/>
        <label>1</label>
    </ligand>
</feature>
<dbReference type="HAMAP" id="MF_02128">
    <property type="entry name" value="TMP_kinase"/>
    <property type="match status" value="1"/>
</dbReference>
<feature type="binding site" evidence="1">
    <location>
        <position position="52"/>
    </location>
    <ligand>
        <name>Mg(2+)</name>
        <dbReference type="ChEBI" id="CHEBI:18420"/>
        <label>3</label>
    </ligand>
</feature>
<feature type="binding site" evidence="1">
    <location>
        <position position="63"/>
    </location>
    <ligand>
        <name>Mg(2+)</name>
        <dbReference type="ChEBI" id="CHEBI:18420"/>
        <label>4</label>
    </ligand>
</feature>
<dbReference type="Gene3D" id="3.30.1330.10">
    <property type="entry name" value="PurM-like, N-terminal domain"/>
    <property type="match status" value="1"/>
</dbReference>
<dbReference type="PIRSF" id="PIRSF005303">
    <property type="entry name" value="Thiam_monoph_kin"/>
    <property type="match status" value="1"/>
</dbReference>
<evidence type="ECO:0000259" key="3">
    <source>
        <dbReference type="Pfam" id="PF02769"/>
    </source>
</evidence>
<dbReference type="NCBIfam" id="TIGR01379">
    <property type="entry name" value="thiL"/>
    <property type="match status" value="1"/>
</dbReference>
<feature type="binding site" evidence="1">
    <location>
        <position position="65"/>
    </location>
    <ligand>
        <name>Mg(2+)</name>
        <dbReference type="ChEBI" id="CHEBI:18420"/>
        <label>2</label>
    </ligand>
</feature>
<feature type="binding site" evidence="1">
    <location>
        <position position="283"/>
    </location>
    <ligand>
        <name>substrate</name>
    </ligand>
</feature>
<dbReference type="GO" id="GO:0009030">
    <property type="term" value="F:thiamine-phosphate kinase activity"/>
    <property type="evidence" value="ECO:0007669"/>
    <property type="project" value="UniProtKB-UniRule"/>
</dbReference>
<dbReference type="AlphaFoldDB" id="A0A6J4TWG4"/>
<reference evidence="4" key="1">
    <citation type="submission" date="2020-02" db="EMBL/GenBank/DDBJ databases">
        <authorList>
            <person name="Meier V. D."/>
        </authorList>
    </citation>
    <scope>NUCLEOTIDE SEQUENCE</scope>
    <source>
        <strain evidence="4">AVDCRST_MAG79</strain>
    </source>
</reference>
<feature type="binding site" evidence="1">
    <location>
        <position position="124"/>
    </location>
    <ligand>
        <name>ATP</name>
        <dbReference type="ChEBI" id="CHEBI:30616"/>
    </ligand>
</feature>
<dbReference type="InterPro" id="IPR036676">
    <property type="entry name" value="PurM-like_C_sf"/>
</dbReference>
<dbReference type="GO" id="GO:0009229">
    <property type="term" value="P:thiamine diphosphate biosynthetic process"/>
    <property type="evidence" value="ECO:0007669"/>
    <property type="project" value="UniProtKB-UniRule"/>
</dbReference>
<feature type="domain" description="PurM-like N-terminal" evidence="2">
    <location>
        <begin position="50"/>
        <end position="158"/>
    </location>
</feature>
<evidence type="ECO:0000313" key="4">
    <source>
        <dbReference type="EMBL" id="CAA9532203.1"/>
    </source>
</evidence>
<dbReference type="PROSITE" id="PS51257">
    <property type="entry name" value="PROKAR_LIPOPROTEIN"/>
    <property type="match status" value="1"/>
</dbReference>
<comment type="function">
    <text evidence="1">Catalyzes the ATP-dependent phosphorylation of thiamine-monophosphate (TMP) to form thiamine-pyrophosphate (TPP), the active form of vitamin B1.</text>
</comment>
<feature type="binding site" evidence="1">
    <location>
        <position position="72"/>
    </location>
    <ligand>
        <name>substrate</name>
    </ligand>
</feature>
<dbReference type="EMBL" id="CADCWC010000175">
    <property type="protein sequence ID" value="CAA9532203.1"/>
    <property type="molecule type" value="Genomic_DNA"/>
</dbReference>
<keyword evidence="1" id="KW-0547">Nucleotide-binding</keyword>
<sequence>MNLLRVMPAKGVQMASATTACPPGREFALIERLAARLGDPPGDVVLTGIGDDAAVLAPDLVWTCDLLVEDVHFRRGTTPLDDLGWKALAVNVSDIAAMAAEPVAALVAVAVGPDWTEDDVDQIYAGLAGCATETGCPVVGGDVSRGPALVLSVTALGRAGRPVLRSGARVGDVVAVTGALGGSEAGRLLLEGLAPPAGVDVDHLARRHRRPVPRLAEARALARQAHALLDVSDGVAADARRLAERSGVTVVVDLDRLPLDAGVEAVAAALGRVPGAFTATGGEDYELLVTLDPAAADTLPVPTTVIGRVEPGPARLELRGRGADATLGGWDHLTAPAAST</sequence>
<comment type="similarity">
    <text evidence="1">Belongs to the thiamine-monophosphate kinase family.</text>
</comment>
<dbReference type="InterPro" id="IPR006283">
    <property type="entry name" value="ThiL-like"/>
</dbReference>
<comment type="caution">
    <text evidence="1">Lacks conserved residue(s) required for the propagation of feature annotation.</text>
</comment>
<dbReference type="PANTHER" id="PTHR30270">
    <property type="entry name" value="THIAMINE-MONOPHOSPHATE KINASE"/>
    <property type="match status" value="1"/>
</dbReference>
<keyword evidence="1" id="KW-0067">ATP-binding</keyword>
<dbReference type="CDD" id="cd02194">
    <property type="entry name" value="ThiL"/>
    <property type="match status" value="1"/>
</dbReference>